<dbReference type="Proteomes" id="UP001162834">
    <property type="component" value="Chromosome"/>
</dbReference>
<name>A0A9E7BZU3_9ACTN</name>
<gene>
    <name evidence="1" type="ORF">DSM104329_02125</name>
</gene>
<proteinExistence type="predicted"/>
<dbReference type="EMBL" id="CP087164">
    <property type="protein sequence ID" value="UGS35730.1"/>
    <property type="molecule type" value="Genomic_DNA"/>
</dbReference>
<protein>
    <submittedName>
        <fullName evidence="1">Uncharacterized protein</fullName>
    </submittedName>
</protein>
<organism evidence="1 2">
    <name type="scientific">Capillimicrobium parvum</name>
    <dbReference type="NCBI Taxonomy" id="2884022"/>
    <lineage>
        <taxon>Bacteria</taxon>
        <taxon>Bacillati</taxon>
        <taxon>Actinomycetota</taxon>
        <taxon>Thermoleophilia</taxon>
        <taxon>Solirubrobacterales</taxon>
        <taxon>Capillimicrobiaceae</taxon>
        <taxon>Capillimicrobium</taxon>
    </lineage>
</organism>
<dbReference type="KEGG" id="sbae:DSM104329_02125"/>
<sequence>MAAPRPGFIDPEAYYDPFEFLAELDRRKATRVSCTEDVS</sequence>
<evidence type="ECO:0000313" key="1">
    <source>
        <dbReference type="EMBL" id="UGS35730.1"/>
    </source>
</evidence>
<evidence type="ECO:0000313" key="2">
    <source>
        <dbReference type="Proteomes" id="UP001162834"/>
    </source>
</evidence>
<accession>A0A9E7BZU3</accession>
<reference evidence="1" key="1">
    <citation type="journal article" date="2022" name="Int. J. Syst. Evol. Microbiol.">
        <title>Pseudomonas aegrilactucae sp. nov. and Pseudomonas morbosilactucae sp. nov., pathogens causing bacterial rot of lettuce in Japan.</title>
        <authorList>
            <person name="Sawada H."/>
            <person name="Fujikawa T."/>
            <person name="Satou M."/>
        </authorList>
    </citation>
    <scope>NUCLEOTIDE SEQUENCE</scope>
    <source>
        <strain evidence="1">0166_1</strain>
    </source>
</reference>
<keyword evidence="2" id="KW-1185">Reference proteome</keyword>
<dbReference type="AlphaFoldDB" id="A0A9E7BZU3"/>